<dbReference type="GO" id="GO:0015213">
    <property type="term" value="F:uridine transmembrane transporter activity"/>
    <property type="evidence" value="ECO:0007669"/>
    <property type="project" value="TreeGrafter"/>
</dbReference>
<dbReference type="EMBL" id="LT629745">
    <property type="protein sequence ID" value="SDR65389.1"/>
    <property type="molecule type" value="Genomic_DNA"/>
</dbReference>
<sequence length="412" mass="46492">MNKLIRFQLSLMMFLEFFIWGGWFVTLGTFLGYNLNATDVQISTAFSTQSWGAIIAPFIIGLIADRFFNAERILGILHIIGAILLYLMYISTDFAEFYPLVLGYMIAYMPTLALVNSVSFNQMKDPAKEFSYIRVFGTIGWIVAGLVISYLFYWDAPEARQDGMLKYTFLMVSIASAFLGLFSFTLPETPPTADRSKKVSIVETLGLDALSLLKDRNFLIFFVASVLICIPLAFYYQNTNPFLSEIGVENPTGLMTIGQVSEVLFMLLLPFFFKKFGFKMTIIAGMLAWTLRYILFAYGDSGELIFMLLTGIALHGICYDFFFVSGQIYTDFKAGSKFKSSAQGLITLATYGVGMLIGFYVAGLITNAYLTGEKMHDWETIWIYPAGFAFGVMLLFALFFRNEKIDKKDIEI</sequence>
<evidence type="ECO:0000256" key="7">
    <source>
        <dbReference type="SAM" id="Phobius"/>
    </source>
</evidence>
<keyword evidence="10" id="KW-1185">Reference proteome</keyword>
<feature type="transmembrane region" description="Helical" evidence="7">
    <location>
        <begin position="256"/>
        <end position="273"/>
    </location>
</feature>
<evidence type="ECO:0000256" key="6">
    <source>
        <dbReference type="ARBA" id="ARBA00023136"/>
    </source>
</evidence>
<dbReference type="PANTHER" id="PTHR23522:SF4">
    <property type="entry name" value="NUCLEOSIDE PERMEASE NUPG-RELATED"/>
    <property type="match status" value="1"/>
</dbReference>
<evidence type="ECO:0000256" key="4">
    <source>
        <dbReference type="ARBA" id="ARBA00022692"/>
    </source>
</evidence>
<evidence type="ECO:0000256" key="5">
    <source>
        <dbReference type="ARBA" id="ARBA00022989"/>
    </source>
</evidence>
<dbReference type="SUPFAM" id="SSF103473">
    <property type="entry name" value="MFS general substrate transporter"/>
    <property type="match status" value="1"/>
</dbReference>
<dbReference type="InterPro" id="IPR036259">
    <property type="entry name" value="MFS_trans_sf"/>
</dbReference>
<feature type="transmembrane region" description="Helical" evidence="7">
    <location>
        <begin position="12"/>
        <end position="33"/>
    </location>
</feature>
<feature type="transmembrane region" description="Helical" evidence="7">
    <location>
        <begin position="345"/>
        <end position="369"/>
    </location>
</feature>
<gene>
    <name evidence="9" type="ORF">SAMN04488552_0117</name>
</gene>
<feature type="transmembrane region" description="Helical" evidence="7">
    <location>
        <begin position="165"/>
        <end position="186"/>
    </location>
</feature>
<dbReference type="Pfam" id="PF03825">
    <property type="entry name" value="Nuc_H_symport"/>
    <property type="match status" value="1"/>
</dbReference>
<dbReference type="GO" id="GO:0015212">
    <property type="term" value="F:cytidine transmembrane transporter activity"/>
    <property type="evidence" value="ECO:0007669"/>
    <property type="project" value="TreeGrafter"/>
</dbReference>
<dbReference type="PANTHER" id="PTHR23522">
    <property type="entry name" value="BLL5896 PROTEIN"/>
    <property type="match status" value="1"/>
</dbReference>
<feature type="transmembrane region" description="Helical" evidence="7">
    <location>
        <begin position="280"/>
        <end position="298"/>
    </location>
</feature>
<dbReference type="GO" id="GO:0005886">
    <property type="term" value="C:plasma membrane"/>
    <property type="evidence" value="ECO:0007669"/>
    <property type="project" value="UniProtKB-SubCell"/>
</dbReference>
<dbReference type="PROSITE" id="PS50850">
    <property type="entry name" value="MFS"/>
    <property type="match status" value="1"/>
</dbReference>
<dbReference type="STRING" id="1250231.SAMN04488552_0117"/>
<accession>A0A1H1KUM7</accession>
<feature type="domain" description="Major facilitator superfamily (MFS) profile" evidence="8">
    <location>
        <begin position="169"/>
        <end position="412"/>
    </location>
</feature>
<proteinExistence type="predicted"/>
<keyword evidence="3" id="KW-1003">Cell membrane</keyword>
<feature type="transmembrane region" description="Helical" evidence="7">
    <location>
        <begin position="304"/>
        <end position="324"/>
    </location>
</feature>
<feature type="transmembrane region" description="Helical" evidence="7">
    <location>
        <begin position="73"/>
        <end position="91"/>
    </location>
</feature>
<dbReference type="Gene3D" id="1.20.1250.20">
    <property type="entry name" value="MFS general substrate transporter like domains"/>
    <property type="match status" value="2"/>
</dbReference>
<dbReference type="Proteomes" id="UP000198858">
    <property type="component" value="Chromosome I"/>
</dbReference>
<keyword evidence="6 7" id="KW-0472">Membrane</keyword>
<keyword evidence="2" id="KW-0813">Transport</keyword>
<feature type="transmembrane region" description="Helical" evidence="7">
    <location>
        <begin position="218"/>
        <end position="236"/>
    </location>
</feature>
<dbReference type="RefSeq" id="WP_089660859.1">
    <property type="nucleotide sequence ID" value="NZ_LT629745.1"/>
</dbReference>
<name>A0A1H1KUM7_9FLAO</name>
<comment type="subcellular location">
    <subcellularLocation>
        <location evidence="1">Cell membrane</location>
        <topology evidence="1">Multi-pass membrane protein</topology>
    </subcellularLocation>
</comment>
<dbReference type="InterPro" id="IPR020846">
    <property type="entry name" value="MFS_dom"/>
</dbReference>
<evidence type="ECO:0000256" key="1">
    <source>
        <dbReference type="ARBA" id="ARBA00004651"/>
    </source>
</evidence>
<evidence type="ECO:0000256" key="2">
    <source>
        <dbReference type="ARBA" id="ARBA00022448"/>
    </source>
</evidence>
<dbReference type="AlphaFoldDB" id="A0A1H1KUM7"/>
<feature type="transmembrane region" description="Helical" evidence="7">
    <location>
        <begin position="45"/>
        <end position="64"/>
    </location>
</feature>
<feature type="transmembrane region" description="Helical" evidence="7">
    <location>
        <begin position="132"/>
        <end position="153"/>
    </location>
</feature>
<feature type="transmembrane region" description="Helical" evidence="7">
    <location>
        <begin position="97"/>
        <end position="120"/>
    </location>
</feature>
<organism evidence="9 10">
    <name type="scientific">Christiangramia echinicola</name>
    <dbReference type="NCBI Taxonomy" id="279359"/>
    <lineage>
        <taxon>Bacteria</taxon>
        <taxon>Pseudomonadati</taxon>
        <taxon>Bacteroidota</taxon>
        <taxon>Flavobacteriia</taxon>
        <taxon>Flavobacteriales</taxon>
        <taxon>Flavobacteriaceae</taxon>
        <taxon>Christiangramia</taxon>
    </lineage>
</organism>
<keyword evidence="5 7" id="KW-1133">Transmembrane helix</keyword>
<evidence type="ECO:0000259" key="8">
    <source>
        <dbReference type="PROSITE" id="PS50850"/>
    </source>
</evidence>
<evidence type="ECO:0000313" key="10">
    <source>
        <dbReference type="Proteomes" id="UP000198858"/>
    </source>
</evidence>
<evidence type="ECO:0000313" key="9">
    <source>
        <dbReference type="EMBL" id="SDR65389.1"/>
    </source>
</evidence>
<reference evidence="9 10" key="1">
    <citation type="submission" date="2016-10" db="EMBL/GenBank/DDBJ databases">
        <authorList>
            <person name="Varghese N."/>
            <person name="Submissions S."/>
        </authorList>
    </citation>
    <scope>NUCLEOTIDE SEQUENCE [LARGE SCALE GENOMIC DNA]</scope>
    <source>
        <strain evidence="9 10">Mar_2010_102</strain>
    </source>
</reference>
<evidence type="ECO:0000256" key="3">
    <source>
        <dbReference type="ARBA" id="ARBA00022475"/>
    </source>
</evidence>
<keyword evidence="4 7" id="KW-0812">Transmembrane</keyword>
<protein>
    <submittedName>
        <fullName evidence="9">Nucleoside transporter</fullName>
    </submittedName>
</protein>
<feature type="transmembrane region" description="Helical" evidence="7">
    <location>
        <begin position="381"/>
        <end position="400"/>
    </location>
</feature>
<dbReference type="InterPro" id="IPR004740">
    <property type="entry name" value="Nuc_H_symport"/>
</dbReference>